<feature type="region of interest" description="Disordered" evidence="1">
    <location>
        <begin position="58"/>
        <end position="85"/>
    </location>
</feature>
<dbReference type="EMBL" id="ABDG02000010">
    <property type="protein sequence ID" value="EHK51134.1"/>
    <property type="molecule type" value="Genomic_DNA"/>
</dbReference>
<feature type="compositionally biased region" description="Polar residues" evidence="1">
    <location>
        <begin position="306"/>
        <end position="317"/>
    </location>
</feature>
<comment type="caution">
    <text evidence="2">The sequence shown here is derived from an EMBL/GenBank/DDBJ whole genome shotgun (WGS) entry which is preliminary data.</text>
</comment>
<dbReference type="AlphaFoldDB" id="G9NE31"/>
<keyword evidence="3" id="KW-1185">Reference proteome</keyword>
<evidence type="ECO:0000313" key="3">
    <source>
        <dbReference type="Proteomes" id="UP000005426"/>
    </source>
</evidence>
<feature type="region of interest" description="Disordered" evidence="1">
    <location>
        <begin position="296"/>
        <end position="317"/>
    </location>
</feature>
<dbReference type="STRING" id="452589.G9NE31"/>
<gene>
    <name evidence="2" type="ORF">TRIATDRAFT_303197</name>
</gene>
<evidence type="ECO:0000256" key="1">
    <source>
        <dbReference type="SAM" id="MobiDB-lite"/>
    </source>
</evidence>
<organism evidence="2 3">
    <name type="scientific">Hypocrea atroviridis (strain ATCC 20476 / IMI 206040)</name>
    <name type="common">Trichoderma atroviride</name>
    <dbReference type="NCBI Taxonomy" id="452589"/>
    <lineage>
        <taxon>Eukaryota</taxon>
        <taxon>Fungi</taxon>
        <taxon>Dikarya</taxon>
        <taxon>Ascomycota</taxon>
        <taxon>Pezizomycotina</taxon>
        <taxon>Sordariomycetes</taxon>
        <taxon>Hypocreomycetidae</taxon>
        <taxon>Hypocreales</taxon>
        <taxon>Hypocreaceae</taxon>
        <taxon>Trichoderma</taxon>
    </lineage>
</organism>
<dbReference type="GeneID" id="25782519"/>
<dbReference type="Proteomes" id="UP000005426">
    <property type="component" value="Unassembled WGS sequence"/>
</dbReference>
<accession>G9NE31</accession>
<dbReference type="OrthoDB" id="408373at2759"/>
<evidence type="ECO:0000313" key="2">
    <source>
        <dbReference type="EMBL" id="EHK51134.1"/>
    </source>
</evidence>
<name>G9NE31_HYPAI</name>
<dbReference type="KEGG" id="tatv:25782519"/>
<dbReference type="HOGENOM" id="CLU_877337_0_0_1"/>
<protein>
    <submittedName>
        <fullName evidence="2">Uncharacterized protein</fullName>
    </submittedName>
</protein>
<sequence length="317" mass="35624">MHKGELCCSEEACSRRDYGSSIFRWIQAKYCEEINDSLSAVSEGKQVVPLAKFRSADPNQFDHMKRNPKSQYTTSERPEATSLETPRAIYLSNEDMLFDGTLLARGTPAGPTGYVFEVPYTATLAYPKELIDMLRDFARGFPKDMLTMRLMLLAATIWKDIMVPPMRSQEMCVDATKMSQAWKVPESPSAETLEWQTARITVRADRSWLVKANANGPEQRTIGHEDGDNLVQPVGDGVLETLIEDQWCIVEVLPRGKTMYKFTPQAAKRKRKKNLLDQISLLSGVRMDLICKGSNGGTLVRDRPQTSHAPSSEQSPL</sequence>
<reference evidence="2 3" key="1">
    <citation type="journal article" date="2011" name="Genome Biol.">
        <title>Comparative genome sequence analysis underscores mycoparasitism as the ancestral life style of Trichoderma.</title>
        <authorList>
            <person name="Kubicek C.P."/>
            <person name="Herrera-Estrella A."/>
            <person name="Seidl-Seiboth V."/>
            <person name="Martinez D.A."/>
            <person name="Druzhinina I.S."/>
            <person name="Thon M."/>
            <person name="Zeilinger S."/>
            <person name="Casas-Flores S."/>
            <person name="Horwitz B.A."/>
            <person name="Mukherjee P.K."/>
            <person name="Mukherjee M."/>
            <person name="Kredics L."/>
            <person name="Alcaraz L.D."/>
            <person name="Aerts A."/>
            <person name="Antal Z."/>
            <person name="Atanasova L."/>
            <person name="Cervantes-Badillo M.G."/>
            <person name="Challacombe J."/>
            <person name="Chertkov O."/>
            <person name="McCluskey K."/>
            <person name="Coulpier F."/>
            <person name="Deshpande N."/>
            <person name="von Doehren H."/>
            <person name="Ebbole D.J."/>
            <person name="Esquivel-Naranjo E.U."/>
            <person name="Fekete E."/>
            <person name="Flipphi M."/>
            <person name="Glaser F."/>
            <person name="Gomez-Rodriguez E.Y."/>
            <person name="Gruber S."/>
            <person name="Han C."/>
            <person name="Henrissat B."/>
            <person name="Hermosa R."/>
            <person name="Hernandez-Onate M."/>
            <person name="Karaffa L."/>
            <person name="Kosti I."/>
            <person name="Le Crom S."/>
            <person name="Lindquist E."/>
            <person name="Lucas S."/>
            <person name="Luebeck M."/>
            <person name="Luebeck P.S."/>
            <person name="Margeot A."/>
            <person name="Metz B."/>
            <person name="Misra M."/>
            <person name="Nevalainen H."/>
            <person name="Omann M."/>
            <person name="Packer N."/>
            <person name="Perrone G."/>
            <person name="Uresti-Rivera E.E."/>
            <person name="Salamov A."/>
            <person name="Schmoll M."/>
            <person name="Seiboth B."/>
            <person name="Shapiro H."/>
            <person name="Sukno S."/>
            <person name="Tamayo-Ramos J.A."/>
            <person name="Tisch D."/>
            <person name="Wiest A."/>
            <person name="Wilkinson H.H."/>
            <person name="Zhang M."/>
            <person name="Coutinho P.M."/>
            <person name="Kenerley C.M."/>
            <person name="Monte E."/>
            <person name="Baker S.E."/>
            <person name="Grigoriev I.V."/>
        </authorList>
    </citation>
    <scope>NUCLEOTIDE SEQUENCE [LARGE SCALE GENOMIC DNA]</scope>
    <source>
        <strain evidence="3">ATCC 20476 / IMI 206040</strain>
    </source>
</reference>
<proteinExistence type="predicted"/>
<dbReference type="eggNOG" id="ENOG502R0W2">
    <property type="taxonomic scope" value="Eukaryota"/>
</dbReference>